<comment type="caution">
    <text evidence="19">The sequence shown here is derived from an EMBL/GenBank/DDBJ whole genome shotgun (WGS) entry which is preliminary data.</text>
</comment>
<dbReference type="eggNOG" id="COG4773">
    <property type="taxonomic scope" value="Bacteria"/>
</dbReference>
<comment type="similarity">
    <text evidence="2 14 15">Belongs to the TonB-dependent receptor family.</text>
</comment>
<dbReference type="Pfam" id="PF13715">
    <property type="entry name" value="CarbopepD_reg_2"/>
    <property type="match status" value="1"/>
</dbReference>
<evidence type="ECO:0000256" key="1">
    <source>
        <dbReference type="ARBA" id="ARBA00004571"/>
    </source>
</evidence>
<evidence type="ECO:0000256" key="8">
    <source>
        <dbReference type="ARBA" id="ARBA00023004"/>
    </source>
</evidence>
<keyword evidence="13 14" id="KW-0998">Cell outer membrane</keyword>
<dbReference type="STRING" id="313594.PI23P_09935"/>
<dbReference type="HOGENOM" id="CLU_008287_9_4_10"/>
<evidence type="ECO:0000256" key="9">
    <source>
        <dbReference type="ARBA" id="ARBA00023065"/>
    </source>
</evidence>
<dbReference type="Gene3D" id="2.60.40.1120">
    <property type="entry name" value="Carboxypeptidase-like, regulatory domain"/>
    <property type="match status" value="1"/>
</dbReference>
<feature type="chain" id="PRO_5002666848" evidence="16">
    <location>
        <begin position="32"/>
        <end position="862"/>
    </location>
</feature>
<dbReference type="RefSeq" id="WP_004570607.1">
    <property type="nucleotide sequence ID" value="NZ_CH724148.1"/>
</dbReference>
<sequence>MKNYSTNLCFSQVLKLAVIMLISLNFNTVFAQDSILEKEISITFNNQNLESALSKIEKVTGYSFSYEPDAVKKNININKSYTNATLREVLNKTLVKYQIYYKVLGTSILIQRSAEKGQVSGKITTNDGKPASFVSLLLEDTKFGISADENGYYSFSAPEGEYTLLTSSIGFEKRKKNISIVANKNTQVHFVLNETSKALQEVIVNGNRKRVYADKQADYVARMPLKNIENPQVYNVVTNELLNEQIVVDVNDAFRNTVGAVPVTFSSGGIGITFRGFGTGINARNGMETVSGRSSVDLANVERIEVLKGPSGTLFGSSASSYGGVVNLVTKKPQETKKTEVSYTTGSFGLNRLTADINTPLTEDNKVLFRLNAAVTKQKSFLNYGFNDSYLIAPSLVYKATDKLTFTVDAELYKANNTRPEFRRYDANSGITNPNDVQFDYETALFNEDLDAETTASKAFVQAEYQLSENWKSTTLFSFVGEDVDRSYQYYTTWKSPTEVSRRVGLYGPIYNNYTNIQENINGKFNTGNLKHNILIGANYRTTTAQFSYGFTGFFDTIDVTTDFDVIRKSDVDPVLSENTYLVSNQQTFSAYVSDVIDFTEKFSAMFSLRLDNYNREIIGDREGYKQTSLSPKLGLIYQVVENQLSVFGNYMNGFNNNSPVTQPDGSQLVLDPEYANQYEGGIKVEAFDKKLSTTLSYYNIAIDNATRYDANNFATQDGKQVSKGIDFEFIANPVAGLNVVFGYAYNDNRIVRAQDASIEGNKASGSPENVINYWVSYKFQKKLHGLGVGVGGNFVDQLYRSSDNVFYVPEYTLLNSTIFYEQSTWRFGIKFNNITNQKYWDSSAVAAQNPRNFTANLTLKF</sequence>
<dbReference type="GO" id="GO:0015891">
    <property type="term" value="P:siderophore transport"/>
    <property type="evidence" value="ECO:0007669"/>
    <property type="project" value="InterPro"/>
</dbReference>
<feature type="domain" description="TonB-dependent receptor-like beta-barrel" evidence="17">
    <location>
        <begin position="416"/>
        <end position="835"/>
    </location>
</feature>
<evidence type="ECO:0000256" key="10">
    <source>
        <dbReference type="ARBA" id="ARBA00023077"/>
    </source>
</evidence>
<evidence type="ECO:0000256" key="7">
    <source>
        <dbReference type="ARBA" id="ARBA00022729"/>
    </source>
</evidence>
<evidence type="ECO:0000259" key="17">
    <source>
        <dbReference type="Pfam" id="PF00593"/>
    </source>
</evidence>
<dbReference type="GO" id="GO:0009279">
    <property type="term" value="C:cell outer membrane"/>
    <property type="evidence" value="ECO:0007669"/>
    <property type="project" value="UniProtKB-SubCell"/>
</dbReference>
<feature type="signal peptide" evidence="16">
    <location>
        <begin position="1"/>
        <end position="31"/>
    </location>
</feature>
<evidence type="ECO:0000256" key="12">
    <source>
        <dbReference type="ARBA" id="ARBA00023170"/>
    </source>
</evidence>
<dbReference type="Gene3D" id="2.40.170.20">
    <property type="entry name" value="TonB-dependent receptor, beta-barrel domain"/>
    <property type="match status" value="1"/>
</dbReference>
<evidence type="ECO:0000256" key="3">
    <source>
        <dbReference type="ARBA" id="ARBA00022448"/>
    </source>
</evidence>
<keyword evidence="3 14" id="KW-0813">Transport</keyword>
<feature type="domain" description="TonB-dependent receptor plug" evidence="18">
    <location>
        <begin position="228"/>
        <end position="320"/>
    </location>
</feature>
<dbReference type="InterPro" id="IPR012910">
    <property type="entry name" value="Plug_dom"/>
</dbReference>
<keyword evidence="20" id="KW-1185">Reference proteome</keyword>
<gene>
    <name evidence="19" type="ORF">PI23P_09935</name>
</gene>
<dbReference type="EMBL" id="AAOG01000002">
    <property type="protein sequence ID" value="EAR12939.1"/>
    <property type="molecule type" value="Genomic_DNA"/>
</dbReference>
<proteinExistence type="inferred from homology"/>
<dbReference type="GO" id="GO:0038023">
    <property type="term" value="F:signaling receptor activity"/>
    <property type="evidence" value="ECO:0007669"/>
    <property type="project" value="InterPro"/>
</dbReference>
<evidence type="ECO:0000256" key="2">
    <source>
        <dbReference type="ARBA" id="ARBA00009810"/>
    </source>
</evidence>
<evidence type="ECO:0000256" key="4">
    <source>
        <dbReference type="ARBA" id="ARBA00022452"/>
    </source>
</evidence>
<dbReference type="Proteomes" id="UP000003053">
    <property type="component" value="Unassembled WGS sequence"/>
</dbReference>
<dbReference type="InterPro" id="IPR010105">
    <property type="entry name" value="TonB_sidphr_rcpt"/>
</dbReference>
<dbReference type="PANTHER" id="PTHR32552">
    <property type="entry name" value="FERRICHROME IRON RECEPTOR-RELATED"/>
    <property type="match status" value="1"/>
</dbReference>
<dbReference type="PROSITE" id="PS52016">
    <property type="entry name" value="TONB_DEPENDENT_REC_3"/>
    <property type="match status" value="1"/>
</dbReference>
<keyword evidence="10 15" id="KW-0798">TonB box</keyword>
<dbReference type="Gene3D" id="2.170.130.10">
    <property type="entry name" value="TonB-dependent receptor, plug domain"/>
    <property type="match status" value="1"/>
</dbReference>
<keyword evidence="4 14" id="KW-1134">Transmembrane beta strand</keyword>
<keyword evidence="8" id="KW-0408">Iron</keyword>
<dbReference type="InterPro" id="IPR000531">
    <property type="entry name" value="Beta-barrel_TonB"/>
</dbReference>
<accession>A4C0J6</accession>
<evidence type="ECO:0000313" key="19">
    <source>
        <dbReference type="EMBL" id="EAR12939.1"/>
    </source>
</evidence>
<keyword evidence="11 14" id="KW-0472">Membrane</keyword>
<evidence type="ECO:0000256" key="15">
    <source>
        <dbReference type="RuleBase" id="RU003357"/>
    </source>
</evidence>
<protein>
    <submittedName>
        <fullName evidence="19">Ferrichrome-iron receptor</fullName>
    </submittedName>
</protein>
<dbReference type="InterPro" id="IPR008969">
    <property type="entry name" value="CarboxyPept-like_regulatory"/>
</dbReference>
<dbReference type="SUPFAM" id="SSF49464">
    <property type="entry name" value="Carboxypeptidase regulatory domain-like"/>
    <property type="match status" value="1"/>
</dbReference>
<evidence type="ECO:0000256" key="6">
    <source>
        <dbReference type="ARBA" id="ARBA00022692"/>
    </source>
</evidence>
<evidence type="ECO:0000256" key="5">
    <source>
        <dbReference type="ARBA" id="ARBA00022496"/>
    </source>
</evidence>
<dbReference type="NCBIfam" id="TIGR01783">
    <property type="entry name" value="TonB-siderophor"/>
    <property type="match status" value="1"/>
</dbReference>
<evidence type="ECO:0000259" key="18">
    <source>
        <dbReference type="Pfam" id="PF07715"/>
    </source>
</evidence>
<dbReference type="CDD" id="cd01347">
    <property type="entry name" value="ligand_gated_channel"/>
    <property type="match status" value="1"/>
</dbReference>
<dbReference type="SUPFAM" id="SSF56935">
    <property type="entry name" value="Porins"/>
    <property type="match status" value="1"/>
</dbReference>
<evidence type="ECO:0000256" key="16">
    <source>
        <dbReference type="SAM" id="SignalP"/>
    </source>
</evidence>
<evidence type="ECO:0000313" key="20">
    <source>
        <dbReference type="Proteomes" id="UP000003053"/>
    </source>
</evidence>
<dbReference type="InterPro" id="IPR037066">
    <property type="entry name" value="Plug_dom_sf"/>
</dbReference>
<comment type="subcellular location">
    <subcellularLocation>
        <location evidence="1 14">Cell outer membrane</location>
        <topology evidence="1 14">Multi-pass membrane protein</topology>
    </subcellularLocation>
</comment>
<dbReference type="Pfam" id="PF07715">
    <property type="entry name" value="Plug"/>
    <property type="match status" value="1"/>
</dbReference>
<name>A4C0J6_9FLAO</name>
<dbReference type="InterPro" id="IPR039426">
    <property type="entry name" value="TonB-dep_rcpt-like"/>
</dbReference>
<dbReference type="AlphaFoldDB" id="A4C0J6"/>
<evidence type="ECO:0000256" key="11">
    <source>
        <dbReference type="ARBA" id="ARBA00023136"/>
    </source>
</evidence>
<organism evidence="19 20">
    <name type="scientific">Polaribacter irgensii 23-P</name>
    <dbReference type="NCBI Taxonomy" id="313594"/>
    <lineage>
        <taxon>Bacteria</taxon>
        <taxon>Pseudomonadati</taxon>
        <taxon>Bacteroidota</taxon>
        <taxon>Flavobacteriia</taxon>
        <taxon>Flavobacteriales</taxon>
        <taxon>Flavobacteriaceae</taxon>
    </lineage>
</organism>
<evidence type="ECO:0000256" key="14">
    <source>
        <dbReference type="PROSITE-ProRule" id="PRU01360"/>
    </source>
</evidence>
<dbReference type="InterPro" id="IPR010917">
    <property type="entry name" value="TonB_rcpt_CS"/>
</dbReference>
<reference evidence="19 20" key="1">
    <citation type="submission" date="2006-02" db="EMBL/GenBank/DDBJ databases">
        <authorList>
            <person name="Murray A."/>
            <person name="Staley J."/>
            <person name="Ferriera S."/>
            <person name="Johnson J."/>
            <person name="Kravitz S."/>
            <person name="Halpern A."/>
            <person name="Remington K."/>
            <person name="Beeson K."/>
            <person name="Tran B."/>
            <person name="Rogers Y.-H."/>
            <person name="Friedman R."/>
            <person name="Venter J.C."/>
        </authorList>
    </citation>
    <scope>NUCLEOTIDE SEQUENCE [LARGE SCALE GENOMIC DNA]</scope>
    <source>
        <strain evidence="19 20">23-P</strain>
    </source>
</reference>
<keyword evidence="5" id="KW-0410">Iron transport</keyword>
<dbReference type="PANTHER" id="PTHR32552:SF68">
    <property type="entry name" value="FERRICHROME OUTER MEMBRANE TRANSPORTER_PHAGE RECEPTOR"/>
    <property type="match status" value="1"/>
</dbReference>
<dbReference type="Pfam" id="PF00593">
    <property type="entry name" value="TonB_dep_Rec_b-barrel"/>
    <property type="match status" value="1"/>
</dbReference>
<evidence type="ECO:0000256" key="13">
    <source>
        <dbReference type="ARBA" id="ARBA00023237"/>
    </source>
</evidence>
<keyword evidence="6 14" id="KW-0812">Transmembrane</keyword>
<dbReference type="PROSITE" id="PS01156">
    <property type="entry name" value="TONB_DEPENDENT_REC_2"/>
    <property type="match status" value="1"/>
</dbReference>
<dbReference type="GO" id="GO:0015344">
    <property type="term" value="F:siderophore uptake transmembrane transporter activity"/>
    <property type="evidence" value="ECO:0007669"/>
    <property type="project" value="TreeGrafter"/>
</dbReference>
<keyword evidence="9" id="KW-0406">Ion transport</keyword>
<keyword evidence="7 16" id="KW-0732">Signal</keyword>
<keyword evidence="12 19" id="KW-0675">Receptor</keyword>
<dbReference type="InterPro" id="IPR036942">
    <property type="entry name" value="Beta-barrel_TonB_sf"/>
</dbReference>